<gene>
    <name evidence="2" type="ORF">BUE93_05675</name>
</gene>
<dbReference type="Proteomes" id="UP000239469">
    <property type="component" value="Unassembled WGS sequence"/>
</dbReference>
<dbReference type="AlphaFoldDB" id="A0A2S9X6Z4"/>
<dbReference type="InterPro" id="IPR001387">
    <property type="entry name" value="Cro/C1-type_HTH"/>
</dbReference>
<name>A0A2S9X6Z4_9NEIS</name>
<accession>A0A2S9X6Z4</accession>
<dbReference type="Gene3D" id="1.10.260.40">
    <property type="entry name" value="lambda repressor-like DNA-binding domains"/>
    <property type="match status" value="1"/>
</dbReference>
<evidence type="ECO:0000313" key="3">
    <source>
        <dbReference type="Proteomes" id="UP000239469"/>
    </source>
</evidence>
<dbReference type="PROSITE" id="PS50943">
    <property type="entry name" value="HTH_CROC1"/>
    <property type="match status" value="1"/>
</dbReference>
<evidence type="ECO:0000259" key="1">
    <source>
        <dbReference type="PROSITE" id="PS50943"/>
    </source>
</evidence>
<reference evidence="2 3" key="1">
    <citation type="submission" date="2017-01" db="EMBL/GenBank/DDBJ databases">
        <title>New insights into the genetic diversity of Chromobacterium isolated from tropical freshwater lake.</title>
        <authorList>
            <person name="Santos A.B."/>
            <person name="Nascimento A.M."/>
            <person name="Da Silva P.C."/>
        </authorList>
    </citation>
    <scope>NUCLEOTIDE SEQUENCE [LARGE SCALE GENOMIC DNA]</scope>
    <source>
        <strain evidence="2 3">56AF</strain>
    </source>
</reference>
<dbReference type="Pfam" id="PF01381">
    <property type="entry name" value="HTH_3"/>
    <property type="match status" value="1"/>
</dbReference>
<dbReference type="GO" id="GO:0003677">
    <property type="term" value="F:DNA binding"/>
    <property type="evidence" value="ECO:0007669"/>
    <property type="project" value="InterPro"/>
</dbReference>
<dbReference type="SMART" id="SM00530">
    <property type="entry name" value="HTH_XRE"/>
    <property type="match status" value="1"/>
</dbReference>
<feature type="domain" description="HTH cro/C1-type" evidence="1">
    <location>
        <begin position="36"/>
        <end position="91"/>
    </location>
</feature>
<dbReference type="InterPro" id="IPR010982">
    <property type="entry name" value="Lambda_DNA-bd_dom_sf"/>
</dbReference>
<sequence length="172" mass="18387">MVVKNQLLKLFDNQQLPLYLPHMEKPLNEMDQGERIAYARESAGLSQKDFAQALGLTQQAISKLESGGTRNPQASTILKISRLTGHSLEWLIDGGSPSAASAPAPLAADPDLLRLFASLQAASLSSSLNKAAIQGLTLMVQNLQPKPPADLQAETGTQDKVSAALREKFSAP</sequence>
<evidence type="ECO:0000313" key="2">
    <source>
        <dbReference type="EMBL" id="PRP71488.1"/>
    </source>
</evidence>
<protein>
    <recommendedName>
        <fullName evidence="1">HTH cro/C1-type domain-containing protein</fullName>
    </recommendedName>
</protein>
<dbReference type="CDD" id="cd00093">
    <property type="entry name" value="HTH_XRE"/>
    <property type="match status" value="1"/>
</dbReference>
<organism evidence="2 3">
    <name type="scientific">Chromobacterium amazonense</name>
    <dbReference type="NCBI Taxonomy" id="1382803"/>
    <lineage>
        <taxon>Bacteria</taxon>
        <taxon>Pseudomonadati</taxon>
        <taxon>Pseudomonadota</taxon>
        <taxon>Betaproteobacteria</taxon>
        <taxon>Neisseriales</taxon>
        <taxon>Chromobacteriaceae</taxon>
        <taxon>Chromobacterium</taxon>
    </lineage>
</organism>
<dbReference type="SUPFAM" id="SSF47413">
    <property type="entry name" value="lambda repressor-like DNA-binding domains"/>
    <property type="match status" value="1"/>
</dbReference>
<proteinExistence type="predicted"/>
<comment type="caution">
    <text evidence="2">The sequence shown here is derived from an EMBL/GenBank/DDBJ whole genome shotgun (WGS) entry which is preliminary data.</text>
</comment>
<dbReference type="EMBL" id="MTBD01000010">
    <property type="protein sequence ID" value="PRP71488.1"/>
    <property type="molecule type" value="Genomic_DNA"/>
</dbReference>